<dbReference type="EMBL" id="JAGQDG010000001">
    <property type="protein sequence ID" value="MBQ0934438.1"/>
    <property type="molecule type" value="Genomic_DNA"/>
</dbReference>
<evidence type="ECO:0000313" key="2">
    <source>
        <dbReference type="Proteomes" id="UP000672097"/>
    </source>
</evidence>
<gene>
    <name evidence="1" type="ORF">KAK11_03780</name>
</gene>
<name>A0ABS5DTI0_9BURK</name>
<reference evidence="1 2" key="1">
    <citation type="submission" date="2021-04" db="EMBL/GenBank/DDBJ databases">
        <title>The genome sequence of type strain Ideonella paludis KCTC 32238.</title>
        <authorList>
            <person name="Liu Y."/>
        </authorList>
    </citation>
    <scope>NUCLEOTIDE SEQUENCE [LARGE SCALE GENOMIC DNA]</scope>
    <source>
        <strain evidence="1 2">KCTC 32238</strain>
    </source>
</reference>
<sequence>MTRPLLLIGLLIPTLFACSEGYSEEEQSLNLHLQMSQTEALAALNTIGARPHLEPQRAYQLHQNCELEVITRDSMLRPSKQRVHLALTDASLIKEDGGDVFSLLLRPKDIETPLLTPVLTEGTWRDASQAKWVLNYLLKFCLAGTGTSTPPTQPLAGGGYFKLQLHP</sequence>
<evidence type="ECO:0008006" key="3">
    <source>
        <dbReference type="Google" id="ProtNLM"/>
    </source>
</evidence>
<protein>
    <recommendedName>
        <fullName evidence="3">Lipoprotein</fullName>
    </recommendedName>
</protein>
<proteinExistence type="predicted"/>
<keyword evidence="2" id="KW-1185">Reference proteome</keyword>
<organism evidence="1 2">
    <name type="scientific">Ideonella paludis</name>
    <dbReference type="NCBI Taxonomy" id="1233411"/>
    <lineage>
        <taxon>Bacteria</taxon>
        <taxon>Pseudomonadati</taxon>
        <taxon>Pseudomonadota</taxon>
        <taxon>Betaproteobacteria</taxon>
        <taxon>Burkholderiales</taxon>
        <taxon>Sphaerotilaceae</taxon>
        <taxon>Ideonella</taxon>
    </lineage>
</organism>
<dbReference type="Proteomes" id="UP000672097">
    <property type="component" value="Unassembled WGS sequence"/>
</dbReference>
<comment type="caution">
    <text evidence="1">The sequence shown here is derived from an EMBL/GenBank/DDBJ whole genome shotgun (WGS) entry which is preliminary data.</text>
</comment>
<dbReference type="RefSeq" id="WP_210806286.1">
    <property type="nucleotide sequence ID" value="NZ_JAGQDG010000001.1"/>
</dbReference>
<evidence type="ECO:0000313" key="1">
    <source>
        <dbReference type="EMBL" id="MBQ0934438.1"/>
    </source>
</evidence>
<accession>A0ABS5DTI0</accession>
<dbReference type="PROSITE" id="PS51257">
    <property type="entry name" value="PROKAR_LIPOPROTEIN"/>
    <property type="match status" value="1"/>
</dbReference>